<dbReference type="SUPFAM" id="SSF46689">
    <property type="entry name" value="Homeodomain-like"/>
    <property type="match status" value="2"/>
</dbReference>
<comment type="caution">
    <text evidence="5">The sequence shown here is derived from an EMBL/GenBank/DDBJ whole genome shotgun (WGS) entry which is preliminary data.</text>
</comment>
<dbReference type="InterPro" id="IPR018060">
    <property type="entry name" value="HTH_AraC"/>
</dbReference>
<dbReference type="InterPro" id="IPR020449">
    <property type="entry name" value="Tscrpt_reg_AraC-type_HTH"/>
</dbReference>
<keyword evidence="1" id="KW-0805">Transcription regulation</keyword>
<dbReference type="EMBL" id="MQUQ01000004">
    <property type="protein sequence ID" value="OLZ54612.1"/>
    <property type="molecule type" value="Genomic_DNA"/>
</dbReference>
<accession>A0A1R0KYW7</accession>
<organism evidence="5 6">
    <name type="scientific">Amycolatopsis coloradensis</name>
    <dbReference type="NCBI Taxonomy" id="76021"/>
    <lineage>
        <taxon>Bacteria</taxon>
        <taxon>Bacillati</taxon>
        <taxon>Actinomycetota</taxon>
        <taxon>Actinomycetes</taxon>
        <taxon>Pseudonocardiales</taxon>
        <taxon>Pseudonocardiaceae</taxon>
        <taxon>Amycolatopsis</taxon>
    </lineage>
</organism>
<proteinExistence type="predicted"/>
<dbReference type="Proteomes" id="UP000187486">
    <property type="component" value="Unassembled WGS sequence"/>
</dbReference>
<feature type="domain" description="HTH araC/xylS-type" evidence="4">
    <location>
        <begin position="2"/>
        <end position="100"/>
    </location>
</feature>
<dbReference type="PANTHER" id="PTHR46796:SF7">
    <property type="entry name" value="ARAC FAMILY TRANSCRIPTIONAL REGULATOR"/>
    <property type="match status" value="1"/>
</dbReference>
<name>A0A1R0KYW7_9PSEU</name>
<dbReference type="RefSeq" id="WP_076157806.1">
    <property type="nucleotide sequence ID" value="NZ_JBEZVB010000060.1"/>
</dbReference>
<dbReference type="PROSITE" id="PS01124">
    <property type="entry name" value="HTH_ARAC_FAMILY_2"/>
    <property type="match status" value="1"/>
</dbReference>
<dbReference type="AlphaFoldDB" id="A0A1R0KYW7"/>
<dbReference type="SMART" id="SM00342">
    <property type="entry name" value="HTH_ARAC"/>
    <property type="match status" value="1"/>
</dbReference>
<sequence length="125" mass="14626">MRHAWERLHREYATDLLVSSLAADVELSSFQFNRRFAACYGETPGRVLKRVRMEWAQFLLRHSRYPVQRIGRSVGYRSPGTFSDRFHKYVGCSPTEYRARHFAEVSGSWAPWYIATPRDPRAPTS</sequence>
<dbReference type="Gene3D" id="1.10.10.60">
    <property type="entry name" value="Homeodomain-like"/>
    <property type="match status" value="2"/>
</dbReference>
<gene>
    <name evidence="5" type="ORF">BS329_08835</name>
</gene>
<dbReference type="InterPro" id="IPR050204">
    <property type="entry name" value="AraC_XylS_family_regulators"/>
</dbReference>
<evidence type="ECO:0000313" key="6">
    <source>
        <dbReference type="Proteomes" id="UP000187486"/>
    </source>
</evidence>
<dbReference type="GO" id="GO:0003700">
    <property type="term" value="F:DNA-binding transcription factor activity"/>
    <property type="evidence" value="ECO:0007669"/>
    <property type="project" value="InterPro"/>
</dbReference>
<evidence type="ECO:0000259" key="4">
    <source>
        <dbReference type="PROSITE" id="PS01124"/>
    </source>
</evidence>
<keyword evidence="2" id="KW-0238">DNA-binding</keyword>
<evidence type="ECO:0000256" key="1">
    <source>
        <dbReference type="ARBA" id="ARBA00023015"/>
    </source>
</evidence>
<keyword evidence="3" id="KW-0804">Transcription</keyword>
<protein>
    <recommendedName>
        <fullName evidence="4">HTH araC/xylS-type domain-containing protein</fullName>
    </recommendedName>
</protein>
<evidence type="ECO:0000256" key="3">
    <source>
        <dbReference type="ARBA" id="ARBA00023163"/>
    </source>
</evidence>
<dbReference type="Pfam" id="PF12833">
    <property type="entry name" value="HTH_18"/>
    <property type="match status" value="1"/>
</dbReference>
<keyword evidence="6" id="KW-1185">Reference proteome</keyword>
<dbReference type="OrthoDB" id="9816011at2"/>
<dbReference type="GO" id="GO:0043565">
    <property type="term" value="F:sequence-specific DNA binding"/>
    <property type="evidence" value="ECO:0007669"/>
    <property type="project" value="InterPro"/>
</dbReference>
<dbReference type="PANTHER" id="PTHR46796">
    <property type="entry name" value="HTH-TYPE TRANSCRIPTIONAL ACTIVATOR RHAS-RELATED"/>
    <property type="match status" value="1"/>
</dbReference>
<dbReference type="STRING" id="76021.BS329_08835"/>
<evidence type="ECO:0000256" key="2">
    <source>
        <dbReference type="ARBA" id="ARBA00023125"/>
    </source>
</evidence>
<dbReference type="InterPro" id="IPR009057">
    <property type="entry name" value="Homeodomain-like_sf"/>
</dbReference>
<evidence type="ECO:0000313" key="5">
    <source>
        <dbReference type="EMBL" id="OLZ54612.1"/>
    </source>
</evidence>
<dbReference type="PRINTS" id="PR00032">
    <property type="entry name" value="HTHARAC"/>
</dbReference>
<reference evidence="5 6" key="1">
    <citation type="submission" date="2016-01" db="EMBL/GenBank/DDBJ databases">
        <title>Amycolatopsis coloradensis genome sequencing and assembly.</title>
        <authorList>
            <person name="Mayilraj S."/>
        </authorList>
    </citation>
    <scope>NUCLEOTIDE SEQUENCE [LARGE SCALE GENOMIC DNA]</scope>
    <source>
        <strain evidence="5 6">DSM 44225</strain>
    </source>
</reference>